<dbReference type="Proteomes" id="UP000217289">
    <property type="component" value="Chromosome"/>
</dbReference>
<proteinExistence type="predicted"/>
<sequence>MMGCTARSPLSRLSGQTTDSATSGCRLNPACYAPIRGEKAVIPWMSRAVSTARTTTAVMRLLETAEVARIEQLLMECAGEANFAVNQADPELSGASPSEAQCKKVLRRENGKDVTRALEFGNKKHSMALDCVRSALGELYPQNISVEPRYQVDPSSGRWRWIDPKQVMDWLKQGLAHRLKGSLVPDVVLHVTGNPNEVQLVYDLKFPCPAGRAPRWTEYPEGHPHHPRNQGEMYQRALGGQQQPALVSPAYGVSR</sequence>
<dbReference type="EMBL" id="CP022163">
    <property type="protein sequence ID" value="ATB33743.1"/>
    <property type="molecule type" value="Genomic_DNA"/>
</dbReference>
<feature type="region of interest" description="Disordered" evidence="1">
    <location>
        <begin position="1"/>
        <end position="21"/>
    </location>
</feature>
<feature type="compositionally biased region" description="Polar residues" evidence="1">
    <location>
        <begin position="11"/>
        <end position="21"/>
    </location>
</feature>
<accession>A0A250IR63</accession>
<evidence type="ECO:0000256" key="1">
    <source>
        <dbReference type="SAM" id="MobiDB-lite"/>
    </source>
</evidence>
<organism evidence="2 3">
    <name type="scientific">Melittangium boletus DSM 14713</name>
    <dbReference type="NCBI Taxonomy" id="1294270"/>
    <lineage>
        <taxon>Bacteria</taxon>
        <taxon>Pseudomonadati</taxon>
        <taxon>Myxococcota</taxon>
        <taxon>Myxococcia</taxon>
        <taxon>Myxococcales</taxon>
        <taxon>Cystobacterineae</taxon>
        <taxon>Archangiaceae</taxon>
        <taxon>Melittangium</taxon>
    </lineage>
</organism>
<name>A0A250IR63_9BACT</name>
<keyword evidence="3" id="KW-1185">Reference proteome</keyword>
<dbReference type="KEGG" id="mbd:MEBOL_007241"/>
<reference evidence="2 3" key="1">
    <citation type="submission" date="2017-06" db="EMBL/GenBank/DDBJ databases">
        <authorList>
            <person name="Kim H.J."/>
            <person name="Triplett B.A."/>
        </authorList>
    </citation>
    <scope>NUCLEOTIDE SEQUENCE [LARGE SCALE GENOMIC DNA]</scope>
    <source>
        <strain evidence="2 3">DSM 14713</strain>
    </source>
</reference>
<gene>
    <name evidence="2" type="ORF">MEBOL_007241</name>
</gene>
<dbReference type="AlphaFoldDB" id="A0A250IR63"/>
<evidence type="ECO:0000313" key="2">
    <source>
        <dbReference type="EMBL" id="ATB33743.1"/>
    </source>
</evidence>
<protein>
    <submittedName>
        <fullName evidence="2">Uncharacterized protein</fullName>
    </submittedName>
</protein>
<evidence type="ECO:0000313" key="3">
    <source>
        <dbReference type="Proteomes" id="UP000217289"/>
    </source>
</evidence>